<reference evidence="2" key="2">
    <citation type="submission" date="2013-03" db="EMBL/GenBank/DDBJ databases">
        <authorList>
            <person name="Motta M.C.M."/>
            <person name="Martins A.C.A."/>
            <person name="Preta C.M.C.C."/>
            <person name="Silva R."/>
            <person name="de Souza S.S."/>
            <person name="Klein C.C."/>
            <person name="de Almeida L.G.P."/>
            <person name="Cunha O.L."/>
            <person name="Colabardini A.C."/>
            <person name="Lima B.A."/>
            <person name="Machado C.R."/>
            <person name="Soares C.M.A."/>
            <person name="de Menezes C.B.A."/>
            <person name="Bartolomeu D.C."/>
            <person name="Grisard E.C."/>
            <person name="Fantinatti-Garboggini F."/>
            <person name="Rodrigues-Luiz G.F."/>
            <person name="Wagner G."/>
            <person name="Goldman G.H."/>
            <person name="Fietto J.L.R."/>
            <person name="Ciapina L.P."/>
            <person name="Brocchi M."/>
            <person name="Elias M.C."/>
            <person name="Goldman M.H.S."/>
            <person name="Sagot M.-F."/>
            <person name="Pereira M."/>
            <person name="Stoco P.H."/>
            <person name="Teixeira S.M.R."/>
            <person name="de Mendonca-Neto R.P."/>
            <person name="Maciel T.E.F."/>
            <person name="Mendes T.A.O."/>
            <person name="Urmenyi T.P."/>
            <person name="Teixeira M.M.G."/>
            <person name="de Camargo E.F.P."/>
            <person name="de Sousa W."/>
            <person name="Schenkman S."/>
            <person name="de Vasconcelos A.T.R."/>
        </authorList>
    </citation>
    <scope>NUCLEOTIDE SEQUENCE</scope>
</reference>
<feature type="chain" id="PRO_5007727281" evidence="1">
    <location>
        <begin position="20"/>
        <end position="417"/>
    </location>
</feature>
<dbReference type="Proteomes" id="UP000015354">
    <property type="component" value="Unassembled WGS sequence"/>
</dbReference>
<evidence type="ECO:0000313" key="2">
    <source>
        <dbReference type="EMBL" id="EPY23617.1"/>
    </source>
</evidence>
<dbReference type="EMBL" id="ATMH01007623">
    <property type="protein sequence ID" value="EPY23617.1"/>
    <property type="molecule type" value="Genomic_DNA"/>
</dbReference>
<evidence type="ECO:0000313" key="4">
    <source>
        <dbReference type="Proteomes" id="UP000015354"/>
    </source>
</evidence>
<keyword evidence="4" id="KW-1185">Reference proteome</keyword>
<dbReference type="OrthoDB" id="277038at2759"/>
<reference evidence="2 4" key="1">
    <citation type="journal article" date="2013" name="PLoS ONE">
        <title>Predicting the Proteins of Angomonas deanei, Strigomonas culicis and Their Respective Endosymbionts Reveals New Aspects of the Trypanosomatidae Family.</title>
        <authorList>
            <person name="Motta M.C."/>
            <person name="Martins A.C."/>
            <person name="de Souza S.S."/>
            <person name="Catta-Preta C.M."/>
            <person name="Silva R."/>
            <person name="Klein C.C."/>
            <person name="de Almeida L.G."/>
            <person name="de Lima Cunha O."/>
            <person name="Ciapina L.P."/>
            <person name="Brocchi M."/>
            <person name="Colabardini A.C."/>
            <person name="de Araujo Lima B."/>
            <person name="Machado C.R."/>
            <person name="de Almeida Soares C.M."/>
            <person name="Probst C.M."/>
            <person name="de Menezes C.B."/>
            <person name="Thompson C.E."/>
            <person name="Bartholomeu D.C."/>
            <person name="Gradia D.F."/>
            <person name="Pavoni D.P."/>
            <person name="Grisard E.C."/>
            <person name="Fantinatti-Garboggini F."/>
            <person name="Marchini F.K."/>
            <person name="Rodrigues-Luiz G.F."/>
            <person name="Wagner G."/>
            <person name="Goldman G.H."/>
            <person name="Fietto J.L."/>
            <person name="Elias M.C."/>
            <person name="Goldman M.H."/>
            <person name="Sagot M.F."/>
            <person name="Pereira M."/>
            <person name="Stoco P.H."/>
            <person name="de Mendonca-Neto R.P."/>
            <person name="Teixeira S.M."/>
            <person name="Maciel T.E."/>
            <person name="de Oliveira Mendes T.A."/>
            <person name="Urmenyi T.P."/>
            <person name="de Souza W."/>
            <person name="Schenkman S."/>
            <person name="de Vasconcelos A.T."/>
        </authorList>
    </citation>
    <scope>NUCLEOTIDE SEQUENCE [LARGE SCALE GENOMIC DNA]</scope>
</reference>
<dbReference type="EMBL" id="ATMH01001222">
    <property type="protein sequence ID" value="EPY35156.1"/>
    <property type="molecule type" value="Genomic_DNA"/>
</dbReference>
<feature type="signal peptide" evidence="1">
    <location>
        <begin position="1"/>
        <end position="19"/>
    </location>
</feature>
<keyword evidence="1" id="KW-0732">Signal</keyword>
<proteinExistence type="predicted"/>
<accession>S9TYP1</accession>
<protein>
    <submittedName>
        <fullName evidence="2">Uncharacterized protein</fullName>
    </submittedName>
</protein>
<evidence type="ECO:0000313" key="3">
    <source>
        <dbReference type="EMBL" id="EPY35156.1"/>
    </source>
</evidence>
<name>S9TYP1_9TRYP</name>
<gene>
    <name evidence="3" type="ORF">STCU_01222</name>
    <name evidence="2" type="ORF">STCU_07623</name>
</gene>
<dbReference type="AlphaFoldDB" id="S9TYP1"/>
<comment type="caution">
    <text evidence="2">The sequence shown here is derived from an EMBL/GenBank/DDBJ whole genome shotgun (WGS) entry which is preliminary data.</text>
</comment>
<organism evidence="2 4">
    <name type="scientific">Strigomonas culicis</name>
    <dbReference type="NCBI Taxonomy" id="28005"/>
    <lineage>
        <taxon>Eukaryota</taxon>
        <taxon>Discoba</taxon>
        <taxon>Euglenozoa</taxon>
        <taxon>Kinetoplastea</taxon>
        <taxon>Metakinetoplastina</taxon>
        <taxon>Trypanosomatida</taxon>
        <taxon>Trypanosomatidae</taxon>
        <taxon>Strigomonadinae</taxon>
        <taxon>Strigomonas</taxon>
    </lineage>
</organism>
<evidence type="ECO:0000256" key="1">
    <source>
        <dbReference type="SAM" id="SignalP"/>
    </source>
</evidence>
<sequence>MRNHLSLSLSLYITSLLESFFQLLFRHMSSTAIDLGGAKNVTASVKDAVLYIQSDLSKDFGASSTGKTIVVGSTAGNRPLGKSNAFLGLNLFTKSLEKRNLKPEATSDLRKEAFEEVGQGCAWRIEKDGVTLCIKIDLGKVQEKPASSGKSVILATTSGNKQIAQTGILCGLNCYRPVSAALDLSLFVEDAVLKLHEGQVVELEKGFRVDYTKSGSLVITYSTDSAAPREGEAVTMPPFTVEGATVNLYLGAPKVKKTRKEEGDAPKHVKGKSGLDVDPASELVKNLRVTCDVDAARSETHVLRIAFDPTKVMGRSKSGKSFTVSTSGGFQPVLDGTGRLVCRLSLNAYKPAPPITGVDVKEAVATVLKKTPKEERRELIFLNVYNQVREELGCSGDDDGEIKSQVKEEVKLFLSQE</sequence>